<keyword evidence="4 8" id="KW-0560">Oxidoreductase</keyword>
<dbReference type="PANTHER" id="PTHR24300:SF375">
    <property type="entry name" value="CYTOCHROME P450 FAMILY"/>
    <property type="match status" value="1"/>
</dbReference>
<reference evidence="10" key="1">
    <citation type="submission" date="2024-02" db="UniProtKB">
        <authorList>
            <consortium name="WormBaseParasite"/>
        </authorList>
    </citation>
    <scope>IDENTIFICATION</scope>
</reference>
<dbReference type="InterPro" id="IPR002401">
    <property type="entry name" value="Cyt_P450_E_grp-I"/>
</dbReference>
<keyword evidence="6 8" id="KW-0503">Monooxygenase</keyword>
<dbReference type="GO" id="GO:0005506">
    <property type="term" value="F:iron ion binding"/>
    <property type="evidence" value="ECO:0007669"/>
    <property type="project" value="InterPro"/>
</dbReference>
<keyword evidence="3 7" id="KW-0479">Metal-binding</keyword>
<evidence type="ECO:0000256" key="4">
    <source>
        <dbReference type="ARBA" id="ARBA00023002"/>
    </source>
</evidence>
<evidence type="ECO:0000313" key="9">
    <source>
        <dbReference type="Proteomes" id="UP000887575"/>
    </source>
</evidence>
<accession>A0AAF3FJ95</accession>
<evidence type="ECO:0000313" key="10">
    <source>
        <dbReference type="WBParaSite" id="MBELARI_LOCUS6945"/>
    </source>
</evidence>
<dbReference type="GO" id="GO:0016712">
    <property type="term" value="F:oxidoreductase activity, acting on paired donors, with incorporation or reduction of molecular oxygen, reduced flavin or flavoprotein as one donor, and incorporation of one atom of oxygen"/>
    <property type="evidence" value="ECO:0007669"/>
    <property type="project" value="TreeGrafter"/>
</dbReference>
<dbReference type="Pfam" id="PF00067">
    <property type="entry name" value="p450"/>
    <property type="match status" value="1"/>
</dbReference>
<dbReference type="InterPro" id="IPR050182">
    <property type="entry name" value="Cytochrome_P450_fam2"/>
</dbReference>
<dbReference type="PANTHER" id="PTHR24300">
    <property type="entry name" value="CYTOCHROME P450 508A4-RELATED"/>
    <property type="match status" value="1"/>
</dbReference>
<comment type="similarity">
    <text evidence="2 8">Belongs to the cytochrome P450 family.</text>
</comment>
<evidence type="ECO:0000256" key="1">
    <source>
        <dbReference type="ARBA" id="ARBA00001971"/>
    </source>
</evidence>
<dbReference type="GO" id="GO:0006805">
    <property type="term" value="P:xenobiotic metabolic process"/>
    <property type="evidence" value="ECO:0007669"/>
    <property type="project" value="TreeGrafter"/>
</dbReference>
<dbReference type="Gene3D" id="1.10.630.10">
    <property type="entry name" value="Cytochrome P450"/>
    <property type="match status" value="1"/>
</dbReference>
<feature type="binding site" description="axial binding residue" evidence="7">
    <location>
        <position position="439"/>
    </location>
    <ligand>
        <name>heme</name>
        <dbReference type="ChEBI" id="CHEBI:30413"/>
    </ligand>
    <ligandPart>
        <name>Fe</name>
        <dbReference type="ChEBI" id="CHEBI:18248"/>
    </ligandPart>
</feature>
<dbReference type="WBParaSite" id="MBELARI_LOCUS6945">
    <property type="protein sequence ID" value="MBELARI_LOCUS6945"/>
    <property type="gene ID" value="MBELARI_LOCUS6945"/>
</dbReference>
<evidence type="ECO:0000256" key="3">
    <source>
        <dbReference type="ARBA" id="ARBA00022723"/>
    </source>
</evidence>
<dbReference type="PROSITE" id="PS00086">
    <property type="entry name" value="CYTOCHROME_P450"/>
    <property type="match status" value="1"/>
</dbReference>
<dbReference type="GO" id="GO:0020037">
    <property type="term" value="F:heme binding"/>
    <property type="evidence" value="ECO:0007669"/>
    <property type="project" value="InterPro"/>
</dbReference>
<sequence>MLLLIFITLIFLLIFQQFYWKRRKYPPGPIPLPLVGNMLQIFLYPPGYETFRKWRKDYGPVFTYWMSEMPVVAICEYEAMKESVIKDGDNYVDRSFMEEFNVILRGGNYGMTAASGDLWRDQRRFTLHTMRDFGMGRNLMEERIMVEVDFLIVKLGKLKRNVYVQQEFDIAIGSVINSVLFGYRFDEEHQHEFELVKGALREMLKAGSNARFLVCVIVPFMRKIPILNSEYYRILKRNEQMVEFIQRQIEERRKVVDLESETSSDFVEAYLKEREARKGGATEEFYCDLQLRNLIYDMWGAGMETTSNTLTWAICYFLNFPEVQEKVHKELDRVIGPHRNITMADKSSLPYLNAVICEIQRFGNILVQNLIRQTTKDATICGQRIPARTVVLPQVSSVLYDEKIFPEPYKFNPDRFLNSDGSLRKIEEFIPFGIGKRQCIGEGLARMELYLFIANILQRFTLSTDKIPSMEKVPGQIVVAKKYFCDFVERT</sequence>
<dbReference type="SUPFAM" id="SSF48264">
    <property type="entry name" value="Cytochrome P450"/>
    <property type="match status" value="1"/>
</dbReference>
<dbReference type="PRINTS" id="PR00463">
    <property type="entry name" value="EP450I"/>
</dbReference>
<keyword evidence="5 7" id="KW-0408">Iron</keyword>
<evidence type="ECO:0000256" key="8">
    <source>
        <dbReference type="RuleBase" id="RU000461"/>
    </source>
</evidence>
<dbReference type="InterPro" id="IPR001128">
    <property type="entry name" value="Cyt_P450"/>
</dbReference>
<dbReference type="PRINTS" id="PR00385">
    <property type="entry name" value="P450"/>
</dbReference>
<dbReference type="GO" id="GO:0005737">
    <property type="term" value="C:cytoplasm"/>
    <property type="evidence" value="ECO:0007669"/>
    <property type="project" value="TreeGrafter"/>
</dbReference>
<dbReference type="CDD" id="cd20617">
    <property type="entry name" value="CYP1_2-like"/>
    <property type="match status" value="1"/>
</dbReference>
<dbReference type="Proteomes" id="UP000887575">
    <property type="component" value="Unassembled WGS sequence"/>
</dbReference>
<evidence type="ECO:0000256" key="6">
    <source>
        <dbReference type="ARBA" id="ARBA00023033"/>
    </source>
</evidence>
<dbReference type="AlphaFoldDB" id="A0AAF3FJ95"/>
<comment type="cofactor">
    <cofactor evidence="1 7">
        <name>heme</name>
        <dbReference type="ChEBI" id="CHEBI:30413"/>
    </cofactor>
</comment>
<dbReference type="InterPro" id="IPR017972">
    <property type="entry name" value="Cyt_P450_CS"/>
</dbReference>
<evidence type="ECO:0000256" key="7">
    <source>
        <dbReference type="PIRSR" id="PIRSR602401-1"/>
    </source>
</evidence>
<evidence type="ECO:0000256" key="2">
    <source>
        <dbReference type="ARBA" id="ARBA00010617"/>
    </source>
</evidence>
<proteinExistence type="inferred from homology"/>
<protein>
    <submittedName>
        <fullName evidence="10">CYtochrome P450 family</fullName>
    </submittedName>
</protein>
<dbReference type="FunFam" id="1.10.630.10:FF:000036">
    <property type="entry name" value="CYtochrome P450 family"/>
    <property type="match status" value="1"/>
</dbReference>
<dbReference type="GO" id="GO:0006082">
    <property type="term" value="P:organic acid metabolic process"/>
    <property type="evidence" value="ECO:0007669"/>
    <property type="project" value="TreeGrafter"/>
</dbReference>
<keyword evidence="9" id="KW-1185">Reference proteome</keyword>
<dbReference type="InterPro" id="IPR036396">
    <property type="entry name" value="Cyt_P450_sf"/>
</dbReference>
<organism evidence="9 10">
    <name type="scientific">Mesorhabditis belari</name>
    <dbReference type="NCBI Taxonomy" id="2138241"/>
    <lineage>
        <taxon>Eukaryota</taxon>
        <taxon>Metazoa</taxon>
        <taxon>Ecdysozoa</taxon>
        <taxon>Nematoda</taxon>
        <taxon>Chromadorea</taxon>
        <taxon>Rhabditida</taxon>
        <taxon>Rhabditina</taxon>
        <taxon>Rhabditomorpha</taxon>
        <taxon>Rhabditoidea</taxon>
        <taxon>Rhabditidae</taxon>
        <taxon>Mesorhabditinae</taxon>
        <taxon>Mesorhabditis</taxon>
    </lineage>
</organism>
<keyword evidence="7 8" id="KW-0349">Heme</keyword>
<evidence type="ECO:0000256" key="5">
    <source>
        <dbReference type="ARBA" id="ARBA00023004"/>
    </source>
</evidence>
<name>A0AAF3FJ95_9BILA</name>